<feature type="domain" description="Eukaryotic translation initiation factor 2D-like PUA RNA-binding" evidence="1">
    <location>
        <begin position="1"/>
        <end position="30"/>
    </location>
</feature>
<comment type="caution">
    <text evidence="2">The sequence shown here is derived from an EMBL/GenBank/DDBJ whole genome shotgun (WGS) entry which is preliminary data.</text>
</comment>
<feature type="non-terminal residue" evidence="2">
    <location>
        <position position="1"/>
    </location>
</feature>
<gene>
    <name evidence="2" type="ORF">CK820_G0012807</name>
</gene>
<proteinExistence type="predicted"/>
<dbReference type="InterPro" id="IPR048248">
    <property type="entry name" value="PUA_eIF2d-like"/>
</dbReference>
<protein>
    <submittedName>
        <fullName evidence="2">EIF2D isoform 6</fullName>
    </submittedName>
</protein>
<dbReference type="EMBL" id="NBAG03000011">
    <property type="protein sequence ID" value="PNJ00409.1"/>
    <property type="molecule type" value="Genomic_DNA"/>
</dbReference>
<evidence type="ECO:0000259" key="1">
    <source>
        <dbReference type="Pfam" id="PF26292"/>
    </source>
</evidence>
<reference evidence="2" key="1">
    <citation type="submission" date="2017-12" db="EMBL/GenBank/DDBJ databases">
        <title>High-resolution comparative analysis of great ape genomes.</title>
        <authorList>
            <person name="Pollen A."/>
            <person name="Hastie A."/>
            <person name="Hormozdiari F."/>
            <person name="Dougherty M."/>
            <person name="Liu R."/>
            <person name="Chaisson M."/>
            <person name="Hoppe E."/>
            <person name="Hill C."/>
            <person name="Pang A."/>
            <person name="Hillier L."/>
            <person name="Baker C."/>
            <person name="Armstrong J."/>
            <person name="Shendure J."/>
            <person name="Paten B."/>
            <person name="Wilson R."/>
            <person name="Chao H."/>
            <person name="Schneider V."/>
            <person name="Ventura M."/>
            <person name="Kronenberg Z."/>
            <person name="Murali S."/>
            <person name="Gordon D."/>
            <person name="Cantsilieris S."/>
            <person name="Munson K."/>
            <person name="Nelson B."/>
            <person name="Raja A."/>
            <person name="Underwood J."/>
            <person name="Diekhans M."/>
            <person name="Fiddes I."/>
            <person name="Haussler D."/>
            <person name="Eichler E."/>
        </authorList>
    </citation>
    <scope>NUCLEOTIDE SEQUENCE [LARGE SCALE GENOMIC DNA]</scope>
    <source>
        <strain evidence="2">Yerkes chimp pedigree #C0471</strain>
    </source>
</reference>
<organism evidence="2">
    <name type="scientific">Pan troglodytes</name>
    <name type="common">Chimpanzee</name>
    <dbReference type="NCBI Taxonomy" id="9598"/>
    <lineage>
        <taxon>Eukaryota</taxon>
        <taxon>Metazoa</taxon>
        <taxon>Chordata</taxon>
        <taxon>Craniata</taxon>
        <taxon>Vertebrata</taxon>
        <taxon>Euteleostomi</taxon>
        <taxon>Mammalia</taxon>
        <taxon>Eutheria</taxon>
        <taxon>Euarchontoglires</taxon>
        <taxon>Primates</taxon>
        <taxon>Haplorrhini</taxon>
        <taxon>Catarrhini</taxon>
        <taxon>Hominidae</taxon>
        <taxon>Pan</taxon>
    </lineage>
</organism>
<sequence>VLEKLVGGADLMLPGLVMPPAGLPQPRRTTTGHKEVKLQKGRGAFWRAVRSERSSLTTPRKMTWLMQTTKIL</sequence>
<evidence type="ECO:0000313" key="2">
    <source>
        <dbReference type="EMBL" id="PNJ00409.1"/>
    </source>
</evidence>
<accession>A0A2J8QVW0</accession>
<dbReference type="AlphaFoldDB" id="A0A2J8QVW0"/>
<name>A0A2J8QVW0_PANTR</name>
<dbReference type="Pfam" id="PF26292">
    <property type="entry name" value="PUA_elF2D"/>
    <property type="match status" value="1"/>
</dbReference>